<dbReference type="EMBL" id="JAAOAO010000501">
    <property type="protein sequence ID" value="KAF5538827.1"/>
    <property type="molecule type" value="Genomic_DNA"/>
</dbReference>
<accession>A0A8H5IMW1</accession>
<evidence type="ECO:0000259" key="2">
    <source>
        <dbReference type="Pfam" id="PF13191"/>
    </source>
</evidence>
<gene>
    <name evidence="3" type="ORF">FNAPI_10972</name>
</gene>
<proteinExistence type="inferred from homology"/>
<dbReference type="Pfam" id="PF13191">
    <property type="entry name" value="AAA_16"/>
    <property type="match status" value="1"/>
</dbReference>
<dbReference type="PANTHER" id="PTHR12705:SF0">
    <property type="entry name" value="ORIGIN RECOGNITION COMPLEX SUBUNIT 5"/>
    <property type="match status" value="1"/>
</dbReference>
<dbReference type="InterPro" id="IPR027417">
    <property type="entry name" value="P-loop_NTPase"/>
</dbReference>
<evidence type="ECO:0000313" key="4">
    <source>
        <dbReference type="Proteomes" id="UP000574317"/>
    </source>
</evidence>
<dbReference type="GO" id="GO:0003688">
    <property type="term" value="F:DNA replication origin binding"/>
    <property type="evidence" value="ECO:0007669"/>
    <property type="project" value="TreeGrafter"/>
</dbReference>
<feature type="domain" description="Orc1-like AAA ATPase" evidence="2">
    <location>
        <begin position="20"/>
        <end position="167"/>
    </location>
</feature>
<dbReference type="GO" id="GO:0006270">
    <property type="term" value="P:DNA replication initiation"/>
    <property type="evidence" value="ECO:0007669"/>
    <property type="project" value="TreeGrafter"/>
</dbReference>
<dbReference type="GO" id="GO:0005664">
    <property type="term" value="C:nuclear origin of replication recognition complex"/>
    <property type="evidence" value="ECO:0007669"/>
    <property type="project" value="TreeGrafter"/>
</dbReference>
<name>A0A8H5IMW1_9HYPO</name>
<comment type="similarity">
    <text evidence="1">Belongs to the ORC5 family.</text>
</comment>
<evidence type="ECO:0000313" key="3">
    <source>
        <dbReference type="EMBL" id="KAF5538827.1"/>
    </source>
</evidence>
<dbReference type="AlphaFoldDB" id="A0A8H5IMW1"/>
<comment type="caution">
    <text evidence="3">The sequence shown here is derived from an EMBL/GenBank/DDBJ whole genome shotgun (WGS) entry which is preliminary data.</text>
</comment>
<sequence>MTSLFGLPDEIILTPLLESFPCREHQIRSLATLLHPNAAPCRNLVVHGATATGKSAITSKLVSDLVTSINSDESSGGLQAAVVNSVQCITGRHLFERIVGQVAEALQWEEAPRRCETLAQLTVEMVKMIQYPKRDARWRFILVLDAIDRQRDAPVTLLPALARLSEIVSSQLPTYTHIYMYNAYNNKCSDSMPHLRLRSHISTRWLPTGTFVSASTFSSLRKEGIRSHPLAHATEIDCYMHAARNYRSLDSILRRRLRLPHKISVSHTAIL</sequence>
<dbReference type="InterPro" id="IPR020796">
    <property type="entry name" value="ORC5"/>
</dbReference>
<dbReference type="Proteomes" id="UP000574317">
    <property type="component" value="Unassembled WGS sequence"/>
</dbReference>
<dbReference type="SUPFAM" id="SSF52540">
    <property type="entry name" value="P-loop containing nucleoside triphosphate hydrolases"/>
    <property type="match status" value="1"/>
</dbReference>
<dbReference type="InterPro" id="IPR041664">
    <property type="entry name" value="AAA_16"/>
</dbReference>
<dbReference type="Gene3D" id="3.40.50.300">
    <property type="entry name" value="P-loop containing nucleotide triphosphate hydrolases"/>
    <property type="match status" value="1"/>
</dbReference>
<reference evidence="3 4" key="1">
    <citation type="submission" date="2020-05" db="EMBL/GenBank/DDBJ databases">
        <title>Identification and distribution of gene clusters putatively required for synthesis of sphingolipid metabolism inhibitors in phylogenetically diverse species of the filamentous fungus Fusarium.</title>
        <authorList>
            <person name="Kim H.-S."/>
            <person name="Busman M."/>
            <person name="Brown D.W."/>
            <person name="Divon H."/>
            <person name="Uhlig S."/>
            <person name="Proctor R.H."/>
        </authorList>
    </citation>
    <scope>NUCLEOTIDE SEQUENCE [LARGE SCALE GENOMIC DNA]</scope>
    <source>
        <strain evidence="3 4">NRRL 25196</strain>
    </source>
</reference>
<evidence type="ECO:0000256" key="1">
    <source>
        <dbReference type="ARBA" id="ARBA00006269"/>
    </source>
</evidence>
<dbReference type="PANTHER" id="PTHR12705">
    <property type="entry name" value="ORIGIN RECOGNITION COMPLEX SUBUNIT 5"/>
    <property type="match status" value="1"/>
</dbReference>
<protein>
    <submittedName>
        <fullName evidence="3">Origin recognition complex subunit 5</fullName>
    </submittedName>
</protein>
<keyword evidence="4" id="KW-1185">Reference proteome</keyword>
<organism evidence="3 4">
    <name type="scientific">Fusarium napiforme</name>
    <dbReference type="NCBI Taxonomy" id="42672"/>
    <lineage>
        <taxon>Eukaryota</taxon>
        <taxon>Fungi</taxon>
        <taxon>Dikarya</taxon>
        <taxon>Ascomycota</taxon>
        <taxon>Pezizomycotina</taxon>
        <taxon>Sordariomycetes</taxon>
        <taxon>Hypocreomycetidae</taxon>
        <taxon>Hypocreales</taxon>
        <taxon>Nectriaceae</taxon>
        <taxon>Fusarium</taxon>
        <taxon>Fusarium fujikuroi species complex</taxon>
    </lineage>
</organism>